<feature type="transmembrane region" description="Helical" evidence="14">
    <location>
        <begin position="53"/>
        <end position="74"/>
    </location>
</feature>
<evidence type="ECO:0000256" key="9">
    <source>
        <dbReference type="ARBA" id="ARBA00023065"/>
    </source>
</evidence>
<evidence type="ECO:0000256" key="7">
    <source>
        <dbReference type="ARBA" id="ARBA00022882"/>
    </source>
</evidence>
<protein>
    <recommendedName>
        <fullName evidence="15">Ion transport domain-containing protein</fullName>
    </recommendedName>
</protein>
<feature type="transmembrane region" description="Helical" evidence="14">
    <location>
        <begin position="162"/>
        <end position="179"/>
    </location>
</feature>
<keyword evidence="9" id="KW-0406">Ion transport</keyword>
<dbReference type="Proteomes" id="UP000626109">
    <property type="component" value="Unassembled WGS sequence"/>
</dbReference>
<keyword evidence="6" id="KW-0106">Calcium</keyword>
<comment type="caution">
    <text evidence="16">The sequence shown here is derived from an EMBL/GenBank/DDBJ whole genome shotgun (WGS) entry which is preliminary data.</text>
</comment>
<dbReference type="GO" id="GO:0098703">
    <property type="term" value="P:calcium ion import across plasma membrane"/>
    <property type="evidence" value="ECO:0007669"/>
    <property type="project" value="TreeGrafter"/>
</dbReference>
<dbReference type="Gene3D" id="1.10.287.70">
    <property type="match status" value="3"/>
</dbReference>
<feature type="transmembrane region" description="Helical" evidence="14">
    <location>
        <begin position="964"/>
        <end position="983"/>
    </location>
</feature>
<feature type="transmembrane region" description="Helical" evidence="14">
    <location>
        <begin position="1205"/>
        <end position="1227"/>
    </location>
</feature>
<evidence type="ECO:0000256" key="4">
    <source>
        <dbReference type="ARBA" id="ARBA00022673"/>
    </source>
</evidence>
<feature type="transmembrane region" description="Helical" evidence="14">
    <location>
        <begin position="86"/>
        <end position="108"/>
    </location>
</feature>
<evidence type="ECO:0000256" key="6">
    <source>
        <dbReference type="ARBA" id="ARBA00022837"/>
    </source>
</evidence>
<dbReference type="EMBL" id="CAJNNW010009017">
    <property type="protein sequence ID" value="CAE8650600.1"/>
    <property type="molecule type" value="Genomic_DNA"/>
</dbReference>
<evidence type="ECO:0000256" key="1">
    <source>
        <dbReference type="ARBA" id="ARBA00004141"/>
    </source>
</evidence>
<dbReference type="GO" id="GO:0005891">
    <property type="term" value="C:voltage-gated calcium channel complex"/>
    <property type="evidence" value="ECO:0007669"/>
    <property type="project" value="TreeGrafter"/>
</dbReference>
<dbReference type="InterPro" id="IPR050599">
    <property type="entry name" value="VDCC_alpha-1_subunit"/>
</dbReference>
<comment type="subcellular location">
    <subcellularLocation>
        <location evidence="1">Membrane</location>
        <topology evidence="1">Multi-pass membrane protein</topology>
    </subcellularLocation>
</comment>
<feature type="transmembrane region" description="Helical" evidence="14">
    <location>
        <begin position="1026"/>
        <end position="1042"/>
    </location>
</feature>
<gene>
    <name evidence="16" type="ORF">PGLA2088_LOCUS8395</name>
</gene>
<feature type="non-terminal residue" evidence="16">
    <location>
        <position position="1430"/>
    </location>
</feature>
<dbReference type="InterPro" id="IPR027359">
    <property type="entry name" value="Volt_channel_dom_sf"/>
</dbReference>
<feature type="domain" description="Ion transport" evidence="15">
    <location>
        <begin position="43"/>
        <end position="109"/>
    </location>
</feature>
<evidence type="ECO:0000256" key="12">
    <source>
        <dbReference type="ARBA" id="ARBA00023303"/>
    </source>
</evidence>
<feature type="transmembrane region" description="Helical" evidence="14">
    <location>
        <begin position="1087"/>
        <end position="1109"/>
    </location>
</feature>
<organism evidence="16 17">
    <name type="scientific">Polarella glacialis</name>
    <name type="common">Dinoflagellate</name>
    <dbReference type="NCBI Taxonomy" id="89957"/>
    <lineage>
        <taxon>Eukaryota</taxon>
        <taxon>Sar</taxon>
        <taxon>Alveolata</taxon>
        <taxon>Dinophyceae</taxon>
        <taxon>Suessiales</taxon>
        <taxon>Suessiaceae</taxon>
        <taxon>Polarella</taxon>
    </lineage>
</organism>
<evidence type="ECO:0000259" key="15">
    <source>
        <dbReference type="Pfam" id="PF00520"/>
    </source>
</evidence>
<keyword evidence="5 14" id="KW-0812">Transmembrane</keyword>
<dbReference type="Pfam" id="PF00520">
    <property type="entry name" value="Ion_trans"/>
    <property type="match status" value="5"/>
</dbReference>
<feature type="domain" description="Ion transport" evidence="15">
    <location>
        <begin position="161"/>
        <end position="271"/>
    </location>
</feature>
<dbReference type="PANTHER" id="PTHR45628">
    <property type="entry name" value="VOLTAGE-DEPENDENT CALCIUM CHANNEL TYPE A SUBUNIT ALPHA-1"/>
    <property type="match status" value="1"/>
</dbReference>
<keyword evidence="7" id="KW-0851">Voltage-gated channel</keyword>
<evidence type="ECO:0000256" key="10">
    <source>
        <dbReference type="ARBA" id="ARBA00023136"/>
    </source>
</evidence>
<proteinExistence type="predicted"/>
<dbReference type="SUPFAM" id="SSF81324">
    <property type="entry name" value="Voltage-gated potassium channels"/>
    <property type="match status" value="3"/>
</dbReference>
<keyword evidence="8 14" id="KW-1133">Transmembrane helix</keyword>
<evidence type="ECO:0000256" key="14">
    <source>
        <dbReference type="SAM" id="Phobius"/>
    </source>
</evidence>
<feature type="compositionally biased region" description="Basic and acidic residues" evidence="13">
    <location>
        <begin position="459"/>
        <end position="469"/>
    </location>
</feature>
<feature type="transmembrane region" description="Helical" evidence="14">
    <location>
        <begin position="186"/>
        <end position="204"/>
    </location>
</feature>
<feature type="transmembrane region" description="Helical" evidence="14">
    <location>
        <begin position="876"/>
        <end position="901"/>
    </location>
</feature>
<evidence type="ECO:0000256" key="2">
    <source>
        <dbReference type="ARBA" id="ARBA00022448"/>
    </source>
</evidence>
<evidence type="ECO:0000256" key="5">
    <source>
        <dbReference type="ARBA" id="ARBA00022692"/>
    </source>
</evidence>
<feature type="domain" description="Ion transport" evidence="15">
    <location>
        <begin position="959"/>
        <end position="1234"/>
    </location>
</feature>
<evidence type="ECO:0000313" key="16">
    <source>
        <dbReference type="EMBL" id="CAE8650600.1"/>
    </source>
</evidence>
<evidence type="ECO:0000256" key="8">
    <source>
        <dbReference type="ARBA" id="ARBA00022989"/>
    </source>
</evidence>
<feature type="domain" description="Ion transport" evidence="15">
    <location>
        <begin position="499"/>
        <end position="584"/>
    </location>
</feature>
<feature type="region of interest" description="Disordered" evidence="13">
    <location>
        <begin position="450"/>
        <end position="469"/>
    </location>
</feature>
<evidence type="ECO:0000256" key="13">
    <source>
        <dbReference type="SAM" id="MobiDB-lite"/>
    </source>
</evidence>
<keyword evidence="10 14" id="KW-0472">Membrane</keyword>
<dbReference type="InterPro" id="IPR005821">
    <property type="entry name" value="Ion_trans_dom"/>
</dbReference>
<dbReference type="GO" id="GO:0008331">
    <property type="term" value="F:high voltage-gated calcium channel activity"/>
    <property type="evidence" value="ECO:0007669"/>
    <property type="project" value="TreeGrafter"/>
</dbReference>
<reference evidence="16" key="1">
    <citation type="submission" date="2021-02" db="EMBL/GenBank/DDBJ databases">
        <authorList>
            <person name="Dougan E. K."/>
            <person name="Rhodes N."/>
            <person name="Thang M."/>
            <person name="Chan C."/>
        </authorList>
    </citation>
    <scope>NUCLEOTIDE SEQUENCE</scope>
</reference>
<accession>A0A813IK30</accession>
<feature type="transmembrane region" description="Helical" evidence="14">
    <location>
        <begin position="995"/>
        <end position="1014"/>
    </location>
</feature>
<sequence>MCEAGGFCGGHEQDPDQFRPVFPNGTMQGFPWCTDSAQAKVFPQADWVHFDHIGGAVLLVFQCMTLEGWIDIMYMVQDGYSTVLGVIYFYLIVTLTNYFMLNVALAVVDEARDDFEDQAETHAPPQMLDEILSENEELAEHVLWYDNKYIRLIYRFSIWEPFTNFIMLIIAGNVVSMMLECFPPQVFLVIFILEMIVQLLALGPKGYVTVTNVATAFDGFVVIVSIIEQVLGGSSGLKSLRTLRFFRVLGKLAKKWQAFGILLKAMMHTGLALRLHFKDPDSVAEVDGTQGQFWCAGNEDMPWNHRMDCIPRAHFDTFLWGFVTVFQIMYGGMRAKGWPYAIMYMGIILFGQFLSMLISKFDQVQDEFEEAAFAKSDAIKAALAARTPSSIKSPGLAASILARIFSKKIFSKKSRQVAPGPGTDGSSDEDPSTVAWSHDAEILAGSKGSLNASATTASTEKETQDQEKMEGGLMATASHSNPLRKVANKIIDFELRGSKVFDNFILFCILISSVFMALDNPLSDPAKWYVAMFRQADRAFAVIFIVEMVVKLCAYPLVWGKDAYLSSGWNWLVLVSVLEFVTVQGHRKVFASLQDLVSLVIVFTLMPGRGSTDNFVTPLCLGSNITDSSVALGSWVHPYSWDTTDASCSGPQLSMPWQRASADTPMCIARCDPLRSATPAPTWLCPRRYETTAELPSVCLDPTAIPTAAEAVGIAYVEAMTRKLVVPCGGSTVGGPNSTLVHSATAVSCRANFCPQGASEELKQECASNCRIHPTFCSSTCVENSGSGACHSCLEECQASCECQPYCEPLIRDAALCEEQGSNWVPSLPQNFNNIINAMITLFEISTTEGWADVMYVAADTVDYYRQPLRDNQQGLWAPFFVLWIFISFMFLINLSVGVIVDKFMDFRAQGKNMMLTERQVKWVESRKSLHRRMLFFDLCDLHLLHPFRRKVYAFISNKKFENTILACIATNTVLMSLKIYPAPAVWWEDMLEGFNLFFAAVFLIEAVLKLYALRGNYWKDNWNKFDFTVVAATIIGMAIKYGTGMNVASITSVIRIFRIARLFRLLRFMKGLSRLFSTLFISLPKLVNVVLILLLLLVLFSILGVSLFSCVKLSDTLNVHGNFRDFFWAFITLFRCSTGEAWNNIMHDLSKDEATYFREGDWCTPADLFDWQENYDVLKNKCLIENPNMCVVASSFGHTWIPKAYFIAYTLIISLMIMNLVIAVILEGYEEGKTSPSGEAIDTCVDVWKKYDPDHTMYLSVHRVIELINEVLLHLLGKGHCMRVPRLTFKDNGTIDFGSFPMKFAVVFDLKVTDDNQVSFISVCRQVLRLSVIEKDLGLVAEINSADKQLNPTDFVKLHKSERHTSQLVTEDLLQRIAVVKMQRNVRARLLYKTALKENCTQAEAFAVSTFSTNQREPQVLASPQSELR</sequence>
<keyword evidence="12" id="KW-0407">Ion channel</keyword>
<evidence type="ECO:0000256" key="11">
    <source>
        <dbReference type="ARBA" id="ARBA00023180"/>
    </source>
</evidence>
<name>A0A813IK30_POLGL</name>
<evidence type="ECO:0000313" key="17">
    <source>
        <dbReference type="Proteomes" id="UP000626109"/>
    </source>
</evidence>
<dbReference type="PANTHER" id="PTHR45628:SF7">
    <property type="entry name" value="VOLTAGE-DEPENDENT CALCIUM CHANNEL TYPE A SUBUNIT ALPHA-1"/>
    <property type="match status" value="1"/>
</dbReference>
<keyword evidence="2" id="KW-0813">Transport</keyword>
<feature type="domain" description="Ion transport" evidence="15">
    <location>
        <begin position="830"/>
        <end position="910"/>
    </location>
</feature>
<dbReference type="Gene3D" id="1.20.120.350">
    <property type="entry name" value="Voltage-gated potassium channels. Chain C"/>
    <property type="match status" value="3"/>
</dbReference>
<keyword evidence="4" id="KW-0107">Calcium channel</keyword>
<keyword evidence="11" id="KW-0325">Glycoprotein</keyword>
<evidence type="ECO:0000256" key="3">
    <source>
        <dbReference type="ARBA" id="ARBA00022568"/>
    </source>
</evidence>
<feature type="transmembrane region" description="Helical" evidence="14">
    <location>
        <begin position="340"/>
        <end position="358"/>
    </location>
</feature>
<keyword evidence="3" id="KW-0109">Calcium transport</keyword>